<accession>A0A6A9QQF8</accession>
<dbReference type="Pfam" id="PF17956">
    <property type="entry name" value="NAPRTase_C"/>
    <property type="match status" value="1"/>
</dbReference>
<dbReference type="EC" id="6.3.4.21" evidence="2"/>
<evidence type="ECO:0000256" key="1">
    <source>
        <dbReference type="ARBA" id="ARBA00004952"/>
    </source>
</evidence>
<evidence type="ECO:0000259" key="10">
    <source>
        <dbReference type="Pfam" id="PF17956"/>
    </source>
</evidence>
<dbReference type="InterPro" id="IPR036068">
    <property type="entry name" value="Nicotinate_pribotase-like_C"/>
</dbReference>
<dbReference type="PIRSF" id="PIRSF000484">
    <property type="entry name" value="NAPRT"/>
    <property type="match status" value="1"/>
</dbReference>
<feature type="domain" description="Quinolinate phosphoribosyl transferase C-terminal" evidence="8">
    <location>
        <begin position="115"/>
        <end position="301"/>
    </location>
</feature>
<evidence type="ECO:0000313" key="11">
    <source>
        <dbReference type="EMBL" id="MUN28043.1"/>
    </source>
</evidence>
<dbReference type="Gene3D" id="3.20.20.70">
    <property type="entry name" value="Aldolase class I"/>
    <property type="match status" value="1"/>
</dbReference>
<evidence type="ECO:0000256" key="7">
    <source>
        <dbReference type="ARBA" id="ARBA00048668"/>
    </source>
</evidence>
<proteinExistence type="predicted"/>
<organism evidence="11 12">
    <name type="scientific">Sulfuracidifex metallicus DSM 6482 = JCM 9184</name>
    <dbReference type="NCBI Taxonomy" id="523847"/>
    <lineage>
        <taxon>Archaea</taxon>
        <taxon>Thermoproteota</taxon>
        <taxon>Thermoprotei</taxon>
        <taxon>Sulfolobales</taxon>
        <taxon>Sulfolobaceae</taxon>
        <taxon>Sulfuracidifex</taxon>
    </lineage>
</organism>
<evidence type="ECO:0000313" key="12">
    <source>
        <dbReference type="Proteomes" id="UP000470772"/>
    </source>
</evidence>
<dbReference type="InterPro" id="IPR013785">
    <property type="entry name" value="Aldolase_TIM"/>
</dbReference>
<feature type="domain" description="Quinolinate phosphoribosyl transferase N-terminal" evidence="9">
    <location>
        <begin position="18"/>
        <end position="113"/>
    </location>
</feature>
<keyword evidence="5" id="KW-0662">Pyridine nucleotide biosynthesis</keyword>
<dbReference type="Pfam" id="PF02749">
    <property type="entry name" value="QRPTase_N"/>
    <property type="match status" value="1"/>
</dbReference>
<dbReference type="UniPathway" id="UPA00253">
    <property type="reaction ID" value="UER00457"/>
</dbReference>
<dbReference type="InterPro" id="IPR022412">
    <property type="entry name" value="Quinolinate_PRibosylTrfase_N"/>
</dbReference>
<dbReference type="Proteomes" id="UP000470772">
    <property type="component" value="Unassembled WGS sequence"/>
</dbReference>
<dbReference type="PANTHER" id="PTHR43202">
    <property type="entry name" value="NICOTINATE-NUCLEOTIDE PYROPHOSPHORYLASE"/>
    <property type="match status" value="1"/>
</dbReference>
<evidence type="ECO:0000256" key="2">
    <source>
        <dbReference type="ARBA" id="ARBA00013236"/>
    </source>
</evidence>
<dbReference type="PANTHER" id="PTHR43202:SF1">
    <property type="entry name" value="NICOTINATE PHOSPHORIBOSYLTRANSFERASE"/>
    <property type="match status" value="1"/>
</dbReference>
<name>A0A6A9QQF8_SULME</name>
<dbReference type="InterPro" id="IPR041619">
    <property type="entry name" value="NAPRTase_C"/>
</dbReference>
<evidence type="ECO:0000256" key="3">
    <source>
        <dbReference type="ARBA" id="ARBA00022553"/>
    </source>
</evidence>
<keyword evidence="6 11" id="KW-0808">Transferase</keyword>
<dbReference type="InterPro" id="IPR035809">
    <property type="entry name" value="NAPRTase_arc-type"/>
</dbReference>
<dbReference type="InterPro" id="IPR002638">
    <property type="entry name" value="Quinolinate_PRibosylTrfase_C"/>
</dbReference>
<dbReference type="CDD" id="cd01571">
    <property type="entry name" value="NAPRTase_B"/>
    <property type="match status" value="1"/>
</dbReference>
<dbReference type="SUPFAM" id="SSF54675">
    <property type="entry name" value="Nicotinate/Quinolinate PRTase N-terminal domain-like"/>
    <property type="match status" value="1"/>
</dbReference>
<dbReference type="EMBL" id="WGGD01000005">
    <property type="protein sequence ID" value="MUN28043.1"/>
    <property type="molecule type" value="Genomic_DNA"/>
</dbReference>
<reference evidence="11 12" key="1">
    <citation type="submission" date="2019-10" db="EMBL/GenBank/DDBJ databases">
        <title>Sequencing and Assembly of Multiple Reported Metal-Biooxidizing Members of the Extremely Thermoacidophilic Archaeal Family Sulfolobaceae.</title>
        <authorList>
            <person name="Counts J.A."/>
            <person name="Kelly R.M."/>
        </authorList>
    </citation>
    <scope>NUCLEOTIDE SEQUENCE [LARGE SCALE GENOMIC DNA]</scope>
    <source>
        <strain evidence="11 12">DSM 6482</strain>
    </source>
</reference>
<gene>
    <name evidence="11" type="ORF">GC250_00845</name>
</gene>
<evidence type="ECO:0000256" key="5">
    <source>
        <dbReference type="ARBA" id="ARBA00022642"/>
    </source>
</evidence>
<feature type="domain" description="Nicotinate phosphoribosyltransferase C-terminal" evidence="10">
    <location>
        <begin position="346"/>
        <end position="382"/>
    </location>
</feature>
<evidence type="ECO:0000256" key="6">
    <source>
        <dbReference type="ARBA" id="ARBA00022679"/>
    </source>
</evidence>
<protein>
    <recommendedName>
        <fullName evidence="2">nicotinate phosphoribosyltransferase</fullName>
        <ecNumber evidence="2">6.3.4.21</ecNumber>
    </recommendedName>
</protein>
<dbReference type="GO" id="GO:0004516">
    <property type="term" value="F:nicotinate phosphoribosyltransferase activity"/>
    <property type="evidence" value="ECO:0007669"/>
    <property type="project" value="UniProtKB-EC"/>
</dbReference>
<dbReference type="InterPro" id="IPR053190">
    <property type="entry name" value="NAPRTase-like"/>
</dbReference>
<comment type="pathway">
    <text evidence="1">Cofactor biosynthesis; NAD(+) biosynthesis; nicotinate D-ribonucleotide from nicotinate: step 1/1.</text>
</comment>
<keyword evidence="11" id="KW-0328">Glycosyltransferase</keyword>
<dbReference type="SUPFAM" id="SSF51690">
    <property type="entry name" value="Nicotinate/Quinolinate PRTase C-terminal domain-like"/>
    <property type="match status" value="1"/>
</dbReference>
<evidence type="ECO:0000259" key="8">
    <source>
        <dbReference type="Pfam" id="PF01729"/>
    </source>
</evidence>
<evidence type="ECO:0000259" key="9">
    <source>
        <dbReference type="Pfam" id="PF02749"/>
    </source>
</evidence>
<keyword evidence="4 11" id="KW-0436">Ligase</keyword>
<dbReference type="Pfam" id="PF01729">
    <property type="entry name" value="QRPTase_C"/>
    <property type="match status" value="1"/>
</dbReference>
<dbReference type="NCBIfam" id="NF006415">
    <property type="entry name" value="PRK08662.1"/>
    <property type="match status" value="1"/>
</dbReference>
<evidence type="ECO:0000256" key="4">
    <source>
        <dbReference type="ARBA" id="ARBA00022598"/>
    </source>
</evidence>
<dbReference type="RefSeq" id="WP_156016083.1">
    <property type="nucleotide sequence ID" value="NZ_WGGD01000005.1"/>
</dbReference>
<sequence length="392" mass="44170">MRLYTVGEEEIRSGNVTDVYFKRTADTLFHLGIKNLKVRMEFHCYGLPKGYSWGVFAGLEEALRLLEGRNVTVYAMDEGTIFREIEPVMIIEGDYLEFGELETALLGVLRHESSIATKAARIKMLALNKQMIFFGLRALHPAISPMVDRAAYIGGMDGVSGTMSEKFLGVKPSGTMPHALMLAVGDNVKAWQAFDEAVEKDVPRIVLVDTFDDERNEALKAASLLKDRLYGIRLDTPSSRRGNFKKIVKEIRWTLDINGFSNVRIIVSGGLDEKDVIELRDVVDSFGIGTSVAFPPSVDFSADIVEKFDGKWIPFTKRGKWPGAKQVYRCSINDDKITLFDQRSELKCEPLLKEYMKDGKLVRELPSPSQIRDRVISQLKDISKIEQDSENN</sequence>
<keyword evidence="3" id="KW-0597">Phosphoprotein</keyword>
<dbReference type="GO" id="GO:0009435">
    <property type="term" value="P:NAD+ biosynthetic process"/>
    <property type="evidence" value="ECO:0007669"/>
    <property type="project" value="UniProtKB-UniPathway"/>
</dbReference>
<dbReference type="Gene3D" id="3.90.1170.20">
    <property type="entry name" value="Quinolinate phosphoribosyl transferase, N-terminal domain"/>
    <property type="match status" value="1"/>
</dbReference>
<comment type="catalytic activity">
    <reaction evidence="7">
        <text>5-phospho-alpha-D-ribose 1-diphosphate + nicotinate + ATP + H2O = nicotinate beta-D-ribonucleotide + ADP + phosphate + diphosphate</text>
        <dbReference type="Rhea" id="RHEA:36163"/>
        <dbReference type="ChEBI" id="CHEBI:15377"/>
        <dbReference type="ChEBI" id="CHEBI:30616"/>
        <dbReference type="ChEBI" id="CHEBI:32544"/>
        <dbReference type="ChEBI" id="CHEBI:33019"/>
        <dbReference type="ChEBI" id="CHEBI:43474"/>
        <dbReference type="ChEBI" id="CHEBI:57502"/>
        <dbReference type="ChEBI" id="CHEBI:58017"/>
        <dbReference type="ChEBI" id="CHEBI:456216"/>
        <dbReference type="EC" id="6.3.4.21"/>
    </reaction>
</comment>
<comment type="caution">
    <text evidence="11">The sequence shown here is derived from an EMBL/GenBank/DDBJ whole genome shotgun (WGS) entry which is preliminary data.</text>
</comment>
<keyword evidence="12" id="KW-1185">Reference proteome</keyword>
<dbReference type="InterPro" id="IPR007229">
    <property type="entry name" value="Nic_PRibTrfase-Fam"/>
</dbReference>
<dbReference type="AlphaFoldDB" id="A0A6A9QQF8"/>
<dbReference type="GO" id="GO:0004514">
    <property type="term" value="F:nicotinate-nucleotide diphosphorylase (carboxylating) activity"/>
    <property type="evidence" value="ECO:0007669"/>
    <property type="project" value="InterPro"/>
</dbReference>
<dbReference type="InterPro" id="IPR037128">
    <property type="entry name" value="Quinolinate_PRibosylTase_N_sf"/>
</dbReference>